<accession>A0A2Z7DAM0</accession>
<sequence>MKSGQQLRWNLEPKHAESCSLKQTLERSGHFTIGANTYALHQHDDVAEKSGQQALNAKRCLNHQISSHTTRSLTLSQYGVAYKLNDITLH</sequence>
<keyword evidence="2" id="KW-1185">Reference proteome</keyword>
<proteinExistence type="predicted"/>
<name>A0A2Z7DAM0_9LAMI</name>
<evidence type="ECO:0000313" key="1">
    <source>
        <dbReference type="EMBL" id="KZV54306.1"/>
    </source>
</evidence>
<reference evidence="1 2" key="1">
    <citation type="journal article" date="2015" name="Proc. Natl. Acad. Sci. U.S.A.">
        <title>The resurrection genome of Boea hygrometrica: A blueprint for survival of dehydration.</title>
        <authorList>
            <person name="Xiao L."/>
            <person name="Yang G."/>
            <person name="Zhang L."/>
            <person name="Yang X."/>
            <person name="Zhao S."/>
            <person name="Ji Z."/>
            <person name="Zhou Q."/>
            <person name="Hu M."/>
            <person name="Wang Y."/>
            <person name="Chen M."/>
            <person name="Xu Y."/>
            <person name="Jin H."/>
            <person name="Xiao X."/>
            <person name="Hu G."/>
            <person name="Bao F."/>
            <person name="Hu Y."/>
            <person name="Wan P."/>
            <person name="Li L."/>
            <person name="Deng X."/>
            <person name="Kuang T."/>
            <person name="Xiang C."/>
            <person name="Zhu J.K."/>
            <person name="Oliver M.J."/>
            <person name="He Y."/>
        </authorList>
    </citation>
    <scope>NUCLEOTIDE SEQUENCE [LARGE SCALE GENOMIC DNA]</scope>
    <source>
        <strain evidence="2">cv. XS01</strain>
    </source>
</reference>
<dbReference type="EMBL" id="KQ989544">
    <property type="protein sequence ID" value="KZV54306.1"/>
    <property type="molecule type" value="Genomic_DNA"/>
</dbReference>
<dbReference type="AlphaFoldDB" id="A0A2Z7DAM0"/>
<gene>
    <name evidence="1" type="ORF">F511_15405</name>
</gene>
<evidence type="ECO:0000313" key="2">
    <source>
        <dbReference type="Proteomes" id="UP000250235"/>
    </source>
</evidence>
<organism evidence="1 2">
    <name type="scientific">Dorcoceras hygrometricum</name>
    <dbReference type="NCBI Taxonomy" id="472368"/>
    <lineage>
        <taxon>Eukaryota</taxon>
        <taxon>Viridiplantae</taxon>
        <taxon>Streptophyta</taxon>
        <taxon>Embryophyta</taxon>
        <taxon>Tracheophyta</taxon>
        <taxon>Spermatophyta</taxon>
        <taxon>Magnoliopsida</taxon>
        <taxon>eudicotyledons</taxon>
        <taxon>Gunneridae</taxon>
        <taxon>Pentapetalae</taxon>
        <taxon>asterids</taxon>
        <taxon>lamiids</taxon>
        <taxon>Lamiales</taxon>
        <taxon>Gesneriaceae</taxon>
        <taxon>Didymocarpoideae</taxon>
        <taxon>Trichosporeae</taxon>
        <taxon>Loxocarpinae</taxon>
        <taxon>Dorcoceras</taxon>
    </lineage>
</organism>
<protein>
    <submittedName>
        <fullName evidence="1">N-alpha-acetyltransferase 35, NatC auxiliary subunit</fullName>
    </submittedName>
</protein>
<dbReference type="GO" id="GO:0016740">
    <property type="term" value="F:transferase activity"/>
    <property type="evidence" value="ECO:0007669"/>
    <property type="project" value="UniProtKB-KW"/>
</dbReference>
<dbReference type="Proteomes" id="UP000250235">
    <property type="component" value="Unassembled WGS sequence"/>
</dbReference>
<keyword evidence="1" id="KW-0808">Transferase</keyword>